<evidence type="ECO:0000256" key="8">
    <source>
        <dbReference type="SAM" id="Coils"/>
    </source>
</evidence>
<feature type="region of interest" description="Disordered" evidence="9">
    <location>
        <begin position="296"/>
        <end position="316"/>
    </location>
</feature>
<comment type="similarity">
    <text evidence="2">Belongs to the MAD1 family.</text>
</comment>
<dbReference type="InterPro" id="IPR008672">
    <property type="entry name" value="Mad1"/>
</dbReference>
<evidence type="ECO:0000256" key="5">
    <source>
        <dbReference type="ARBA" id="ARBA00022776"/>
    </source>
</evidence>
<dbReference type="GO" id="GO:0005635">
    <property type="term" value="C:nuclear envelope"/>
    <property type="evidence" value="ECO:0007669"/>
    <property type="project" value="TreeGrafter"/>
</dbReference>
<dbReference type="Gene3D" id="1.20.5.170">
    <property type="match status" value="1"/>
</dbReference>
<dbReference type="PANTHER" id="PTHR23168:SF0">
    <property type="entry name" value="MITOTIC SPINDLE ASSEMBLY CHECKPOINT PROTEIN MAD1"/>
    <property type="match status" value="1"/>
</dbReference>
<organism evidence="10 11">
    <name type="scientific">Obba rivulosa</name>
    <dbReference type="NCBI Taxonomy" id="1052685"/>
    <lineage>
        <taxon>Eukaryota</taxon>
        <taxon>Fungi</taxon>
        <taxon>Dikarya</taxon>
        <taxon>Basidiomycota</taxon>
        <taxon>Agaricomycotina</taxon>
        <taxon>Agaricomycetes</taxon>
        <taxon>Polyporales</taxon>
        <taxon>Gelatoporiaceae</taxon>
        <taxon>Obba</taxon>
    </lineage>
</organism>
<dbReference type="GO" id="GO:0072686">
    <property type="term" value="C:mitotic spindle"/>
    <property type="evidence" value="ECO:0007669"/>
    <property type="project" value="TreeGrafter"/>
</dbReference>
<feature type="compositionally biased region" description="Polar residues" evidence="9">
    <location>
        <begin position="306"/>
        <end position="316"/>
    </location>
</feature>
<feature type="coiled-coil region" evidence="8">
    <location>
        <begin position="73"/>
        <end position="146"/>
    </location>
</feature>
<dbReference type="Proteomes" id="UP000250043">
    <property type="component" value="Unassembled WGS sequence"/>
</dbReference>
<dbReference type="GO" id="GO:0051315">
    <property type="term" value="P:attachment of mitotic spindle microtubules to kinetochore"/>
    <property type="evidence" value="ECO:0007669"/>
    <property type="project" value="TreeGrafter"/>
</dbReference>
<feature type="region of interest" description="Disordered" evidence="9">
    <location>
        <begin position="1"/>
        <end position="52"/>
    </location>
</feature>
<protein>
    <recommendedName>
        <fullName evidence="3">Spindle assembly checkpoint component MAD1</fullName>
    </recommendedName>
</protein>
<evidence type="ECO:0000256" key="4">
    <source>
        <dbReference type="ARBA" id="ARBA00022618"/>
    </source>
</evidence>
<evidence type="ECO:0000256" key="1">
    <source>
        <dbReference type="ARBA" id="ARBA00004123"/>
    </source>
</evidence>
<accession>A0A8E2B1J5</accession>
<gene>
    <name evidence="10" type="ORF">OBBRIDRAFT_791734</name>
</gene>
<evidence type="ECO:0000313" key="10">
    <source>
        <dbReference type="EMBL" id="OCH91982.1"/>
    </source>
</evidence>
<keyword evidence="4" id="KW-0132">Cell division</keyword>
<dbReference type="Gene3D" id="3.30.457.60">
    <property type="match status" value="1"/>
</dbReference>
<name>A0A8E2B1J5_9APHY</name>
<keyword evidence="7" id="KW-0131">Cell cycle</keyword>
<feature type="compositionally biased region" description="Low complexity" evidence="9">
    <location>
        <begin position="1"/>
        <end position="24"/>
    </location>
</feature>
<evidence type="ECO:0000256" key="6">
    <source>
        <dbReference type="ARBA" id="ARBA00023242"/>
    </source>
</evidence>
<dbReference type="AlphaFoldDB" id="A0A8E2B1J5"/>
<dbReference type="OrthoDB" id="331602at2759"/>
<feature type="compositionally biased region" description="Polar residues" evidence="9">
    <location>
        <begin position="40"/>
        <end position="52"/>
    </location>
</feature>
<keyword evidence="5" id="KW-0498">Mitosis</keyword>
<dbReference type="GO" id="GO:0007094">
    <property type="term" value="P:mitotic spindle assembly checkpoint signaling"/>
    <property type="evidence" value="ECO:0007669"/>
    <property type="project" value="InterPro"/>
</dbReference>
<feature type="coiled-coil region" evidence="8">
    <location>
        <begin position="420"/>
        <end position="505"/>
    </location>
</feature>
<dbReference type="GO" id="GO:0051301">
    <property type="term" value="P:cell division"/>
    <property type="evidence" value="ECO:0007669"/>
    <property type="project" value="UniProtKB-KW"/>
</dbReference>
<evidence type="ECO:0000256" key="7">
    <source>
        <dbReference type="ARBA" id="ARBA00023306"/>
    </source>
</evidence>
<evidence type="ECO:0000256" key="3">
    <source>
        <dbReference type="ARBA" id="ARBA00022019"/>
    </source>
</evidence>
<keyword evidence="6" id="KW-0539">Nucleus</keyword>
<keyword evidence="11" id="KW-1185">Reference proteome</keyword>
<keyword evidence="8" id="KW-0175">Coiled coil</keyword>
<comment type="subcellular location">
    <subcellularLocation>
        <location evidence="1">Nucleus</location>
    </subcellularLocation>
</comment>
<dbReference type="Pfam" id="PF05557">
    <property type="entry name" value="MAD"/>
    <property type="match status" value="1"/>
</dbReference>
<dbReference type="Gene3D" id="6.10.250.90">
    <property type="match status" value="1"/>
</dbReference>
<sequence>MSREPFSTPSSLSSRFAPSSARASAVKRDSLAAELERDPQMSSAKRQQRTQAFTSHLAHASLERQLVAAHTAKTELETKLKEKDTIIERLEGDRRWLAEREKEEREEKEREQAEWAEDKCKLDSEIRSLRSSLLTLREQHADLQDEHAGLSRSTSQTITSQKSQVATLTRQVSLLETELTDVKRIAEERNRSYEELQSQLDELSAANESFVQKDTDEENWTIVREELHRQAEYMRKLETTNAKMSAELASLKEKHTSVEVLREQKRDLERRLQGYEELQEKSIRIEAELQAARREREEWASRSAEPSTPSKTPVSITQSLSALRLTHARLLEEHGSTLASLRQREAELADAENREKEAQDALEEMQLKLRSLKDKLDRTERDRILADREVGFLQAMLASYTAEESAQDGSKVDEASLQRIQQLEALLVDYKATIEQLEKELEDIGGDPAALGNIRSREDLMQELQREKAANADAQKALQEAEVASEKHLEQIEELEQTLFELRGEIGAGRHLPPGVRVLSMKENPARQWFDLSQAAMDRLKSENDALMKRLKELEQSGARGTGDSSTAEELVPRASWEVVNKEKTELEELVKQKEKRLLRLQQVFQAKSAEFREAIASILGVKLAFYPNGQVRVTSQFDLNAAFVFQPTSAGEGMKMQLVAQGDGGPEDLPQLMRYWVEQEQCIPGFLASITLECYEKSKMEKQRGYGA</sequence>
<evidence type="ECO:0000256" key="9">
    <source>
        <dbReference type="SAM" id="MobiDB-lite"/>
    </source>
</evidence>
<evidence type="ECO:0000256" key="2">
    <source>
        <dbReference type="ARBA" id="ARBA00008029"/>
    </source>
</evidence>
<dbReference type="PANTHER" id="PTHR23168">
    <property type="entry name" value="MITOTIC SPINDLE ASSEMBLY CHECKPOINT PROTEIN MAD1 MITOTIC ARREST DEFICIENT-LIKE PROTEIN 1"/>
    <property type="match status" value="1"/>
</dbReference>
<proteinExistence type="inferred from homology"/>
<reference evidence="10 11" key="1">
    <citation type="submission" date="2016-07" db="EMBL/GenBank/DDBJ databases">
        <title>Draft genome of the white-rot fungus Obba rivulosa 3A-2.</title>
        <authorList>
            <consortium name="DOE Joint Genome Institute"/>
            <person name="Miettinen O."/>
            <person name="Riley R."/>
            <person name="Acob R."/>
            <person name="Barry K."/>
            <person name="Cullen D."/>
            <person name="De Vries R."/>
            <person name="Hainaut M."/>
            <person name="Hatakka A."/>
            <person name="Henrissat B."/>
            <person name="Hilden K."/>
            <person name="Kuo R."/>
            <person name="Labutti K."/>
            <person name="Lipzen A."/>
            <person name="Makela M.R."/>
            <person name="Sandor L."/>
            <person name="Spatafora J.W."/>
            <person name="Grigoriev I.V."/>
            <person name="Hibbett D.S."/>
        </authorList>
    </citation>
    <scope>NUCLEOTIDE SEQUENCE [LARGE SCALE GENOMIC DNA]</scope>
    <source>
        <strain evidence="10 11">3A-2</strain>
    </source>
</reference>
<feature type="coiled-coil region" evidence="8">
    <location>
        <begin position="537"/>
        <end position="604"/>
    </location>
</feature>
<feature type="compositionally biased region" description="Basic and acidic residues" evidence="9">
    <location>
        <begin position="26"/>
        <end position="39"/>
    </location>
</feature>
<evidence type="ECO:0000313" key="11">
    <source>
        <dbReference type="Proteomes" id="UP000250043"/>
    </source>
</evidence>
<dbReference type="GO" id="GO:0000776">
    <property type="term" value="C:kinetochore"/>
    <property type="evidence" value="ECO:0007669"/>
    <property type="project" value="TreeGrafter"/>
</dbReference>
<dbReference type="EMBL" id="KV722376">
    <property type="protein sequence ID" value="OCH91982.1"/>
    <property type="molecule type" value="Genomic_DNA"/>
</dbReference>
<dbReference type="SUPFAM" id="SSF75704">
    <property type="entry name" value="Mitotic arrest deficient-like 1, Mad1"/>
    <property type="match status" value="1"/>
</dbReference>
<feature type="coiled-coil region" evidence="8">
    <location>
        <begin position="341"/>
        <end position="389"/>
    </location>
</feature>